<dbReference type="AlphaFoldDB" id="A0A8H6SM58"/>
<dbReference type="OrthoDB" id="68090at2759"/>
<evidence type="ECO:0000256" key="3">
    <source>
        <dbReference type="SAM" id="MobiDB-lite"/>
    </source>
</evidence>
<sequence>MSDILDPAALIAHLPLLVPSETTLSSPQDGLAALLHTAMNALAFRLIAVDDETTSTSALTVLPETWNKSGPGHYMFKYKHDQSSLVFVLTVSKLGGRTVINAIALESDKASSLDIATADFTSPSFYPHRLNTDPLINGFISSNRVTDLMSQFKLKIISKLIPGLRKDGYTETATTSTTNAPSTSTQPQAVPRFQPPPRVSRRQLLPVTAKDRPA</sequence>
<protein>
    <recommendedName>
        <fullName evidence="4">PI31 proteasome regulator N-terminal domain-containing protein</fullName>
    </recommendedName>
</protein>
<comment type="caution">
    <text evidence="5">The sequence shown here is derived from an EMBL/GenBank/DDBJ whole genome shotgun (WGS) entry which is preliminary data.</text>
</comment>
<proteinExistence type="inferred from homology"/>
<evidence type="ECO:0000256" key="2">
    <source>
        <dbReference type="ARBA" id="ARBA00022942"/>
    </source>
</evidence>
<evidence type="ECO:0000259" key="4">
    <source>
        <dbReference type="Pfam" id="PF11566"/>
    </source>
</evidence>
<feature type="region of interest" description="Disordered" evidence="3">
    <location>
        <begin position="171"/>
        <end position="214"/>
    </location>
</feature>
<dbReference type="EMBL" id="JACAZF010000006">
    <property type="protein sequence ID" value="KAF7301380.1"/>
    <property type="molecule type" value="Genomic_DNA"/>
</dbReference>
<dbReference type="GO" id="GO:0070628">
    <property type="term" value="F:proteasome binding"/>
    <property type="evidence" value="ECO:0007669"/>
    <property type="project" value="InterPro"/>
</dbReference>
<keyword evidence="6" id="KW-1185">Reference proteome</keyword>
<keyword evidence="2" id="KW-0647">Proteasome</keyword>
<dbReference type="GO" id="GO:0000502">
    <property type="term" value="C:proteasome complex"/>
    <property type="evidence" value="ECO:0007669"/>
    <property type="project" value="UniProtKB-KW"/>
</dbReference>
<dbReference type="RefSeq" id="XP_037219380.1">
    <property type="nucleotide sequence ID" value="XM_037363736.1"/>
</dbReference>
<dbReference type="InterPro" id="IPR045128">
    <property type="entry name" value="PI31-like"/>
</dbReference>
<feature type="compositionally biased region" description="Low complexity" evidence="3">
    <location>
        <begin position="171"/>
        <end position="185"/>
    </location>
</feature>
<reference evidence="5" key="1">
    <citation type="submission" date="2020-05" db="EMBL/GenBank/DDBJ databases">
        <title>Mycena genomes resolve the evolution of fungal bioluminescence.</title>
        <authorList>
            <person name="Tsai I.J."/>
        </authorList>
    </citation>
    <scope>NUCLEOTIDE SEQUENCE</scope>
    <source>
        <strain evidence="5">171206Taipei</strain>
    </source>
</reference>
<dbReference type="Gene3D" id="3.40.1000.30">
    <property type="match status" value="1"/>
</dbReference>
<gene>
    <name evidence="5" type="ORF">MIND_00703200</name>
</gene>
<dbReference type="PANTHER" id="PTHR13266">
    <property type="entry name" value="PROTEASOME INHIBITOR"/>
    <property type="match status" value="1"/>
</dbReference>
<organism evidence="5 6">
    <name type="scientific">Mycena indigotica</name>
    <dbReference type="NCBI Taxonomy" id="2126181"/>
    <lineage>
        <taxon>Eukaryota</taxon>
        <taxon>Fungi</taxon>
        <taxon>Dikarya</taxon>
        <taxon>Basidiomycota</taxon>
        <taxon>Agaricomycotina</taxon>
        <taxon>Agaricomycetes</taxon>
        <taxon>Agaricomycetidae</taxon>
        <taxon>Agaricales</taxon>
        <taxon>Marasmiineae</taxon>
        <taxon>Mycenaceae</taxon>
        <taxon>Mycena</taxon>
    </lineage>
</organism>
<dbReference type="InterPro" id="IPR021625">
    <property type="entry name" value="PI31_Prot_N"/>
</dbReference>
<dbReference type="GO" id="GO:0043161">
    <property type="term" value="P:proteasome-mediated ubiquitin-dependent protein catabolic process"/>
    <property type="evidence" value="ECO:0007669"/>
    <property type="project" value="InterPro"/>
</dbReference>
<evidence type="ECO:0000256" key="1">
    <source>
        <dbReference type="ARBA" id="ARBA00006405"/>
    </source>
</evidence>
<dbReference type="Pfam" id="PF11566">
    <property type="entry name" value="PI31_Prot_N"/>
    <property type="match status" value="1"/>
</dbReference>
<dbReference type="PANTHER" id="PTHR13266:SF1">
    <property type="entry name" value="PROTEASOME INHIBITOR PI31 SUBUNIT"/>
    <property type="match status" value="1"/>
</dbReference>
<accession>A0A8H6SM58</accession>
<dbReference type="Proteomes" id="UP000636479">
    <property type="component" value="Unassembled WGS sequence"/>
</dbReference>
<name>A0A8H6SM58_9AGAR</name>
<dbReference type="GeneID" id="59346252"/>
<evidence type="ECO:0000313" key="5">
    <source>
        <dbReference type="EMBL" id="KAF7301380.1"/>
    </source>
</evidence>
<feature type="domain" description="PI31 proteasome regulator N-terminal" evidence="4">
    <location>
        <begin position="22"/>
        <end position="167"/>
    </location>
</feature>
<comment type="similarity">
    <text evidence="1">Belongs to the proteasome inhibitor PI31 family.</text>
</comment>
<evidence type="ECO:0000313" key="6">
    <source>
        <dbReference type="Proteomes" id="UP000636479"/>
    </source>
</evidence>
<dbReference type="GO" id="GO:0004866">
    <property type="term" value="F:endopeptidase inhibitor activity"/>
    <property type="evidence" value="ECO:0007669"/>
    <property type="project" value="InterPro"/>
</dbReference>